<keyword evidence="1" id="KW-1133">Transmembrane helix</keyword>
<evidence type="ECO:0000313" key="3">
    <source>
        <dbReference type="Proteomes" id="UP000224563"/>
    </source>
</evidence>
<keyword evidence="1" id="KW-0472">Membrane</keyword>
<gene>
    <name evidence="2" type="ORF">CSX02_11485</name>
</gene>
<dbReference type="Proteomes" id="UP000224563">
    <property type="component" value="Unassembled WGS sequence"/>
</dbReference>
<sequence>MKNIIMGTVCGLIMLYSILTCMSIYGNISRKNEMEHILSRAVTTVLKQSYGTKADETQVRALLSGELATRIASDSQFEIAVRVCDTDKGILSVCITEKYRNPFGIMTQREYEKTAIVEQEG</sequence>
<reference evidence="2 3" key="2">
    <citation type="submission" date="2017-10" db="EMBL/GenBank/DDBJ databases">
        <authorList>
            <person name="Banno H."/>
            <person name="Chua N.-H."/>
        </authorList>
    </citation>
    <scope>NUCLEOTIDE SEQUENCE [LARGE SCALE GENOMIC DNA]</scope>
    <source>
        <strain evidence="2 3">JK623</strain>
    </source>
</reference>
<dbReference type="AlphaFoldDB" id="A0A2G3E0H2"/>
<name>A0A2G3E0H2_9FIRM</name>
<comment type="caution">
    <text evidence="2">The sequence shown here is derived from an EMBL/GenBank/DDBJ whole genome shotgun (WGS) entry which is preliminary data.</text>
</comment>
<feature type="transmembrane region" description="Helical" evidence="1">
    <location>
        <begin position="6"/>
        <end position="28"/>
    </location>
</feature>
<keyword evidence="1" id="KW-0812">Transmembrane</keyword>
<organism evidence="2 3">
    <name type="scientific">Agathobacter ruminis</name>
    <dbReference type="NCBI Taxonomy" id="1712665"/>
    <lineage>
        <taxon>Bacteria</taxon>
        <taxon>Bacillati</taxon>
        <taxon>Bacillota</taxon>
        <taxon>Clostridia</taxon>
        <taxon>Lachnospirales</taxon>
        <taxon>Lachnospiraceae</taxon>
        <taxon>Agathobacter</taxon>
    </lineage>
</organism>
<accession>A0A2G3E0H2</accession>
<protein>
    <submittedName>
        <fullName evidence="2">Uncharacterized protein</fullName>
    </submittedName>
</protein>
<dbReference type="RefSeq" id="WP_031546140.1">
    <property type="nucleotide sequence ID" value="NZ_JANSWH010000061.1"/>
</dbReference>
<keyword evidence="3" id="KW-1185">Reference proteome</keyword>
<dbReference type="EMBL" id="PDYG01000123">
    <property type="protein sequence ID" value="PHU36787.1"/>
    <property type="molecule type" value="Genomic_DNA"/>
</dbReference>
<reference evidence="2 3" key="1">
    <citation type="submission" date="2017-10" db="EMBL/GenBank/DDBJ databases">
        <title>Resolving the taxonomy of Roseburia spp., Eubacterium rectale and Agathobacter spp. through phylogenomic analysis.</title>
        <authorList>
            <person name="Sheridan P.O."/>
            <person name="Walker A.W."/>
            <person name="Duncan S.H."/>
            <person name="Scott K.P."/>
            <person name="Toole P.W.O."/>
            <person name="Luis P."/>
            <person name="Flint H.J."/>
        </authorList>
    </citation>
    <scope>NUCLEOTIDE SEQUENCE [LARGE SCALE GENOMIC DNA]</scope>
    <source>
        <strain evidence="2 3">JK623</strain>
    </source>
</reference>
<evidence type="ECO:0000313" key="2">
    <source>
        <dbReference type="EMBL" id="PHU36787.1"/>
    </source>
</evidence>
<evidence type="ECO:0000256" key="1">
    <source>
        <dbReference type="SAM" id="Phobius"/>
    </source>
</evidence>
<proteinExistence type="predicted"/>